<keyword evidence="2" id="KW-1185">Reference proteome</keyword>
<dbReference type="AlphaFoldDB" id="M1UYJ1"/>
<dbReference type="GO" id="GO:0016740">
    <property type="term" value="F:transferase activity"/>
    <property type="evidence" value="ECO:0007669"/>
    <property type="project" value="UniProtKB-KW"/>
</dbReference>
<evidence type="ECO:0000313" key="1">
    <source>
        <dbReference type="EMBL" id="AGG66588.1"/>
    </source>
</evidence>
<dbReference type="Proteomes" id="UP000011760">
    <property type="component" value="Chromosome"/>
</dbReference>
<reference evidence="1 2" key="1">
    <citation type="submission" date="2013-02" db="EMBL/GenBank/DDBJ databases">
        <title>The complete genome sequence of Corynebacterium callunae DSM 20147.</title>
        <authorList>
            <person name="Ruckert C."/>
            <person name="Albersmeier A."/>
            <person name="Kalinowski J."/>
        </authorList>
    </citation>
    <scope>NUCLEOTIDE SEQUENCE [LARGE SCALE GENOMIC DNA]</scope>
    <source>
        <strain evidence="1 2">DSM 20147</strain>
    </source>
</reference>
<accession>M1UYJ1</accession>
<proteinExistence type="predicted"/>
<protein>
    <submittedName>
        <fullName evidence="1">Acetyltransferase</fullName>
    </submittedName>
</protein>
<dbReference type="eggNOG" id="COG3153">
    <property type="taxonomic scope" value="Bacteria"/>
</dbReference>
<dbReference type="KEGG" id="ccn:H924_05720"/>
<keyword evidence="1" id="KW-0808">Transferase</keyword>
<evidence type="ECO:0000313" key="2">
    <source>
        <dbReference type="Proteomes" id="UP000011760"/>
    </source>
</evidence>
<gene>
    <name evidence="1" type="ORF">H924_05720</name>
</gene>
<dbReference type="STRING" id="1121353.H924_05720"/>
<organism evidence="1 2">
    <name type="scientific">Corynebacterium callunae DSM 20147</name>
    <dbReference type="NCBI Taxonomy" id="1121353"/>
    <lineage>
        <taxon>Bacteria</taxon>
        <taxon>Bacillati</taxon>
        <taxon>Actinomycetota</taxon>
        <taxon>Actinomycetes</taxon>
        <taxon>Mycobacteriales</taxon>
        <taxon>Corynebacteriaceae</taxon>
        <taxon>Corynebacterium</taxon>
    </lineage>
</organism>
<dbReference type="EMBL" id="CP004354">
    <property type="protein sequence ID" value="AGG66588.1"/>
    <property type="molecule type" value="Genomic_DNA"/>
</dbReference>
<sequence>MPGLTYPEVQAEYFMAVWLNAQMFPQGIVEYHSAFGG</sequence>
<dbReference type="HOGENOM" id="CLU_3342628_0_0_11"/>
<name>M1UYJ1_9CORY</name>